<dbReference type="Proteomes" id="UP001499852">
    <property type="component" value="Unassembled WGS sequence"/>
</dbReference>
<feature type="region of interest" description="Disordered" evidence="1">
    <location>
        <begin position="96"/>
        <end position="119"/>
    </location>
</feature>
<reference evidence="3" key="1">
    <citation type="journal article" date="2019" name="Int. J. Syst. Evol. Microbiol.">
        <title>The Global Catalogue of Microorganisms (GCM) 10K type strain sequencing project: providing services to taxonomists for standard genome sequencing and annotation.</title>
        <authorList>
            <consortium name="The Broad Institute Genomics Platform"/>
            <consortium name="The Broad Institute Genome Sequencing Center for Infectious Disease"/>
            <person name="Wu L."/>
            <person name="Ma J."/>
        </authorList>
    </citation>
    <scope>NUCLEOTIDE SEQUENCE [LARGE SCALE GENOMIC DNA]</scope>
    <source>
        <strain evidence="3">JCM 18053</strain>
    </source>
</reference>
<gene>
    <name evidence="2" type="ORF">GCM10023213_14230</name>
</gene>
<protein>
    <submittedName>
        <fullName evidence="2">Uncharacterized protein</fullName>
    </submittedName>
</protein>
<evidence type="ECO:0000313" key="3">
    <source>
        <dbReference type="Proteomes" id="UP001499852"/>
    </source>
</evidence>
<name>A0ABP9P1X5_9BACT</name>
<evidence type="ECO:0000256" key="1">
    <source>
        <dbReference type="SAM" id="MobiDB-lite"/>
    </source>
</evidence>
<keyword evidence="3" id="KW-1185">Reference proteome</keyword>
<sequence length="119" mass="13089">MSTPNDIEEQIKEYLLKKLAELRAVAPGEIILTARTYQSDTLPARVAWEGYCSETGWELSGVSADDVISIIAAKARKLPSLVEKLREQAAQLMEKADELEAKSAPTSKANIETFHQEAA</sequence>
<dbReference type="RefSeq" id="WP_345735684.1">
    <property type="nucleotide sequence ID" value="NZ_BAABIA010000003.1"/>
</dbReference>
<accession>A0ABP9P1X5</accession>
<evidence type="ECO:0000313" key="2">
    <source>
        <dbReference type="EMBL" id="GAA5137473.1"/>
    </source>
</evidence>
<organism evidence="2 3">
    <name type="scientific">Prosthecobacter algae</name>
    <dbReference type="NCBI Taxonomy" id="1144682"/>
    <lineage>
        <taxon>Bacteria</taxon>
        <taxon>Pseudomonadati</taxon>
        <taxon>Verrucomicrobiota</taxon>
        <taxon>Verrucomicrobiia</taxon>
        <taxon>Verrucomicrobiales</taxon>
        <taxon>Verrucomicrobiaceae</taxon>
        <taxon>Prosthecobacter</taxon>
    </lineage>
</organism>
<dbReference type="EMBL" id="BAABIA010000003">
    <property type="protein sequence ID" value="GAA5137473.1"/>
    <property type="molecule type" value="Genomic_DNA"/>
</dbReference>
<proteinExistence type="predicted"/>
<comment type="caution">
    <text evidence="2">The sequence shown here is derived from an EMBL/GenBank/DDBJ whole genome shotgun (WGS) entry which is preliminary data.</text>
</comment>